<protein>
    <recommendedName>
        <fullName evidence="3">Opioid growth factor receptor (OGFr) conserved domain-containing protein</fullName>
    </recommendedName>
</protein>
<gene>
    <name evidence="4" type="ORF">Q7C36_020625</name>
</gene>
<dbReference type="AlphaFoldDB" id="A0AA88IXT5"/>
<feature type="compositionally biased region" description="Polar residues" evidence="2">
    <location>
        <begin position="479"/>
        <end position="502"/>
    </location>
</feature>
<feature type="compositionally biased region" description="Polar residues" evidence="2">
    <location>
        <begin position="640"/>
        <end position="650"/>
    </location>
</feature>
<feature type="domain" description="Opioid growth factor receptor (OGFr) conserved" evidence="3">
    <location>
        <begin position="112"/>
        <end position="311"/>
    </location>
</feature>
<dbReference type="PANTHER" id="PTHR14015:SF1">
    <property type="entry name" value="OPIOID GROWTH FACTOR RECEPTOR"/>
    <property type="match status" value="1"/>
</dbReference>
<feature type="compositionally biased region" description="Basic and acidic residues" evidence="2">
    <location>
        <begin position="434"/>
        <end position="460"/>
    </location>
</feature>
<accession>A0AA88IXT5</accession>
<feature type="compositionally biased region" description="Basic and acidic residues" evidence="2">
    <location>
        <begin position="519"/>
        <end position="533"/>
    </location>
</feature>
<dbReference type="InterPro" id="IPR039574">
    <property type="entry name" value="OGFr"/>
</dbReference>
<proteinExistence type="inferred from homology"/>
<feature type="compositionally biased region" description="Basic and acidic residues" evidence="2">
    <location>
        <begin position="685"/>
        <end position="704"/>
    </location>
</feature>
<feature type="compositionally biased region" description="Basic and acidic residues" evidence="2">
    <location>
        <begin position="613"/>
        <end position="627"/>
    </location>
</feature>
<dbReference type="GO" id="GO:0016020">
    <property type="term" value="C:membrane"/>
    <property type="evidence" value="ECO:0007669"/>
    <property type="project" value="InterPro"/>
</dbReference>
<dbReference type="InterPro" id="IPR006757">
    <property type="entry name" value="OGF_rcpt"/>
</dbReference>
<dbReference type="Pfam" id="PF04664">
    <property type="entry name" value="OGFr_N"/>
    <property type="match status" value="1"/>
</dbReference>
<evidence type="ECO:0000256" key="1">
    <source>
        <dbReference type="ARBA" id="ARBA00010365"/>
    </source>
</evidence>
<keyword evidence="5" id="KW-1185">Reference proteome</keyword>
<feature type="compositionally biased region" description="Basic and acidic residues" evidence="2">
    <location>
        <begin position="367"/>
        <end position="382"/>
    </location>
</feature>
<evidence type="ECO:0000313" key="4">
    <source>
        <dbReference type="EMBL" id="KAK2821282.1"/>
    </source>
</evidence>
<reference evidence="4" key="1">
    <citation type="submission" date="2023-08" db="EMBL/GenBank/DDBJ databases">
        <title>Pelteobagrus vachellii genome.</title>
        <authorList>
            <person name="Liu H."/>
        </authorList>
    </citation>
    <scope>NUCLEOTIDE SEQUENCE</scope>
    <source>
        <strain evidence="4">PRFRI_2022a</strain>
        <tissue evidence="4">Muscle</tissue>
    </source>
</reference>
<feature type="compositionally biased region" description="Basic and acidic residues" evidence="2">
    <location>
        <begin position="575"/>
        <end position="592"/>
    </location>
</feature>
<feature type="compositionally biased region" description="Polar residues" evidence="2">
    <location>
        <begin position="402"/>
        <end position="433"/>
    </location>
</feature>
<evidence type="ECO:0000259" key="3">
    <source>
        <dbReference type="Pfam" id="PF04664"/>
    </source>
</evidence>
<comment type="similarity">
    <text evidence="1">Belongs to the opioid growth factor receptor family.</text>
</comment>
<evidence type="ECO:0000313" key="5">
    <source>
        <dbReference type="Proteomes" id="UP001187315"/>
    </source>
</evidence>
<dbReference type="GO" id="GO:0140625">
    <property type="term" value="F:opioid growth factor receptor activity"/>
    <property type="evidence" value="ECO:0007669"/>
    <property type="project" value="InterPro"/>
</dbReference>
<dbReference type="PANTHER" id="PTHR14015">
    <property type="entry name" value="OPIOID GROWTH FACTOR RECEPTOR OGFR ZETA-TYPE OPIOID RECEPTOR"/>
    <property type="match status" value="1"/>
</dbReference>
<comment type="caution">
    <text evidence="4">The sequence shown here is derived from an EMBL/GenBank/DDBJ whole genome shotgun (WGS) entry which is preliminary data.</text>
</comment>
<dbReference type="EMBL" id="JAVHJS010000022">
    <property type="protein sequence ID" value="KAK2821282.1"/>
    <property type="molecule type" value="Genomic_DNA"/>
</dbReference>
<dbReference type="Proteomes" id="UP001187315">
    <property type="component" value="Unassembled WGS sequence"/>
</dbReference>
<feature type="region of interest" description="Disordered" evidence="2">
    <location>
        <begin position="329"/>
        <end position="720"/>
    </location>
</feature>
<evidence type="ECO:0000256" key="2">
    <source>
        <dbReference type="SAM" id="MobiDB-lite"/>
    </source>
</evidence>
<organism evidence="4 5">
    <name type="scientific">Tachysurus vachellii</name>
    <name type="common">Darkbarbel catfish</name>
    <name type="synonym">Pelteobagrus vachellii</name>
    <dbReference type="NCBI Taxonomy" id="175792"/>
    <lineage>
        <taxon>Eukaryota</taxon>
        <taxon>Metazoa</taxon>
        <taxon>Chordata</taxon>
        <taxon>Craniata</taxon>
        <taxon>Vertebrata</taxon>
        <taxon>Euteleostomi</taxon>
        <taxon>Actinopterygii</taxon>
        <taxon>Neopterygii</taxon>
        <taxon>Teleostei</taxon>
        <taxon>Ostariophysi</taxon>
        <taxon>Siluriformes</taxon>
        <taxon>Bagridae</taxon>
        <taxon>Tachysurus</taxon>
    </lineage>
</organism>
<sequence length="720" mass="81605">MGVFRCVVKLLYQSLLFLFRLPRPVFGFISWLFGALGKFSRFEIQDRAMDYYGDHYDSTWEEDNGHEDTGEGSFSAHRNTYAAKDMQIFRRKSRNTSELLKDWTDDMNDDIDLPNWRFYTNEKKFNPGGVYIDDFHSYWFGNYDDLEYVHSYIQWLFPIQEMGMNFASRELSLTEIKLFHEDDEVKKRLLTSYKLMLDFYGIRLVSEDTGEVERAQNWRKRFENLNRNTHNNLRITRILKCLGLLGFSHYQAPLVHFFLEETLVHDTLPRVKQSALDYFMFAVLDKRQRKELIRFAFWYFEPKDKFVWCPRSIYNEFLQDEGPPILKFSTSLSEGVSNDSTSQSDKNELKNSGVQNKDDAGTGEGTNNDKCHSSESRKDKNVSDLCQESEKPALPIPGAGNANMSGINENNKALSGVNSQHDSHIASESQATIQKDDGKARNEKHPNSEQKATEKSDKNGSDYAESSKQSEVLSGDKNFGNSTTSSEMFTNQFTNENIQTANHSRESENAAKETPLSRSEQRDQGDKLEKGNKVELISKVSGNDSKENGSEENQMSVSESPEDSVVTGSGTHNEANSDAHYEADMNSEKYTESEGSIVGNLQEGGELQSQENALKRTEEVGEKKKDGVNQSMEDSPIELSPSNAVTSNDNEYTDSGDVKDGENTESEPDMAPVSDVNSFQVIPGKDTETGEGKEEKSFEEEKTEIGCVKDGGNEQEVNIV</sequence>
<feature type="compositionally biased region" description="Polar residues" evidence="2">
    <location>
        <begin position="329"/>
        <end position="355"/>
    </location>
</feature>
<name>A0AA88IXT5_TACVA</name>